<evidence type="ECO:0000313" key="4">
    <source>
        <dbReference type="Proteomes" id="UP000651156"/>
    </source>
</evidence>
<accession>A0ABR9USC4</accession>
<keyword evidence="2" id="KW-0808">Transferase</keyword>
<evidence type="ECO:0000256" key="2">
    <source>
        <dbReference type="ARBA" id="ARBA00022679"/>
    </source>
</evidence>
<comment type="caution">
    <text evidence="3">The sequence shown here is derived from an EMBL/GenBank/DDBJ whole genome shotgun (WGS) entry which is preliminary data.</text>
</comment>
<dbReference type="Gene3D" id="3.40.50.150">
    <property type="entry name" value="Vaccinia Virus protein VP39"/>
    <property type="match status" value="1"/>
</dbReference>
<organism evidence="3 4">
    <name type="scientific">Gloeocapsopsis crepidinum LEGE 06123</name>
    <dbReference type="NCBI Taxonomy" id="588587"/>
    <lineage>
        <taxon>Bacteria</taxon>
        <taxon>Bacillati</taxon>
        <taxon>Cyanobacteriota</taxon>
        <taxon>Cyanophyceae</taxon>
        <taxon>Oscillatoriophycideae</taxon>
        <taxon>Chroococcales</taxon>
        <taxon>Chroococcaceae</taxon>
        <taxon>Gloeocapsopsis</taxon>
    </lineage>
</organism>
<evidence type="ECO:0000256" key="1">
    <source>
        <dbReference type="ARBA" id="ARBA00022603"/>
    </source>
</evidence>
<name>A0ABR9USC4_9CHRO</name>
<gene>
    <name evidence="3" type="ORF">IQ230_11375</name>
</gene>
<evidence type="ECO:0000313" key="3">
    <source>
        <dbReference type="EMBL" id="MBE9190940.1"/>
    </source>
</evidence>
<protein>
    <submittedName>
        <fullName evidence="3">Class I SAM-dependent methyltransferase</fullName>
    </submittedName>
</protein>
<dbReference type="GO" id="GO:0008168">
    <property type="term" value="F:methyltransferase activity"/>
    <property type="evidence" value="ECO:0007669"/>
    <property type="project" value="UniProtKB-KW"/>
</dbReference>
<dbReference type="GO" id="GO:0032259">
    <property type="term" value="P:methylation"/>
    <property type="evidence" value="ECO:0007669"/>
    <property type="project" value="UniProtKB-KW"/>
</dbReference>
<dbReference type="Pfam" id="PF04072">
    <property type="entry name" value="LCM"/>
    <property type="match status" value="1"/>
</dbReference>
<dbReference type="Proteomes" id="UP000651156">
    <property type="component" value="Unassembled WGS sequence"/>
</dbReference>
<dbReference type="EMBL" id="JADEWN010000024">
    <property type="protein sequence ID" value="MBE9190940.1"/>
    <property type="molecule type" value="Genomic_DNA"/>
</dbReference>
<keyword evidence="1 3" id="KW-0489">Methyltransferase</keyword>
<proteinExistence type="predicted"/>
<dbReference type="InterPro" id="IPR007213">
    <property type="entry name" value="Ppm1/Ppm2/Tcmp"/>
</dbReference>
<reference evidence="3 4" key="1">
    <citation type="submission" date="2020-10" db="EMBL/GenBank/DDBJ databases">
        <authorList>
            <person name="Castelo-Branco R."/>
            <person name="Eusebio N."/>
            <person name="Adriana R."/>
            <person name="Vieira A."/>
            <person name="Brugerolle De Fraissinette N."/>
            <person name="Rezende De Castro R."/>
            <person name="Schneider M.P."/>
            <person name="Vasconcelos V."/>
            <person name="Leao P.N."/>
        </authorList>
    </citation>
    <scope>NUCLEOTIDE SEQUENCE [LARGE SCALE GENOMIC DNA]</scope>
    <source>
        <strain evidence="3 4">LEGE 06123</strain>
    </source>
</reference>
<sequence>MDIRAFRLPWLAADTKVYELDQLEVLSYKDTVLKDTSPTC</sequence>
<keyword evidence="4" id="KW-1185">Reference proteome</keyword>
<dbReference type="InterPro" id="IPR029063">
    <property type="entry name" value="SAM-dependent_MTases_sf"/>
</dbReference>